<feature type="region of interest" description="Disordered" evidence="1">
    <location>
        <begin position="220"/>
        <end position="239"/>
    </location>
</feature>
<name>A0AA85KNI8_TRIRE</name>
<dbReference type="WBParaSite" id="TREG1_90790.1">
    <property type="protein sequence ID" value="TREG1_90790.1"/>
    <property type="gene ID" value="TREG1_90790"/>
</dbReference>
<keyword evidence="3" id="KW-1185">Reference proteome</keyword>
<accession>A0AA85KNI8</accession>
<reference evidence="3" key="1">
    <citation type="submission" date="2022-06" db="EMBL/GenBank/DDBJ databases">
        <authorList>
            <person name="Berger JAMES D."/>
            <person name="Berger JAMES D."/>
        </authorList>
    </citation>
    <scope>NUCLEOTIDE SEQUENCE [LARGE SCALE GENOMIC DNA]</scope>
</reference>
<feature type="transmembrane region" description="Helical" evidence="2">
    <location>
        <begin position="6"/>
        <end position="24"/>
    </location>
</feature>
<keyword evidence="2" id="KW-1133">Transmembrane helix</keyword>
<sequence>MLSYVSKLSFIILVSLCIVNILKIESARYMLPMKIDDKGRMFVNFHGTHYALRNYFVLIVQEPDCVREISLRRPTDEELAARKGFRQGFLHCESWYKNNSKPSSQNQANVYGTRMKPFCGTFTKAIHYSKMINTIFTSTLIMSFVKIIMMQTAVQRIPLSAHEPGITSLEFGGIAFSLLKNFSLKIQYKNCSTLMDLSPVTPKENSTRIGTRVVYDDCVRRKRKSHRRSSNKNKTNRKN</sequence>
<evidence type="ECO:0000313" key="4">
    <source>
        <dbReference type="WBParaSite" id="TREG1_90790.1"/>
    </source>
</evidence>
<organism evidence="3 4">
    <name type="scientific">Trichobilharzia regenti</name>
    <name type="common">Nasal bird schistosome</name>
    <dbReference type="NCBI Taxonomy" id="157069"/>
    <lineage>
        <taxon>Eukaryota</taxon>
        <taxon>Metazoa</taxon>
        <taxon>Spiralia</taxon>
        <taxon>Lophotrochozoa</taxon>
        <taxon>Platyhelminthes</taxon>
        <taxon>Trematoda</taxon>
        <taxon>Digenea</taxon>
        <taxon>Strigeidida</taxon>
        <taxon>Schistosomatoidea</taxon>
        <taxon>Schistosomatidae</taxon>
        <taxon>Trichobilharzia</taxon>
    </lineage>
</organism>
<evidence type="ECO:0000313" key="3">
    <source>
        <dbReference type="Proteomes" id="UP000050795"/>
    </source>
</evidence>
<evidence type="ECO:0000256" key="2">
    <source>
        <dbReference type="SAM" id="Phobius"/>
    </source>
</evidence>
<keyword evidence="2" id="KW-0812">Transmembrane</keyword>
<dbReference type="AlphaFoldDB" id="A0AA85KNI8"/>
<proteinExistence type="predicted"/>
<reference evidence="4" key="2">
    <citation type="submission" date="2023-11" db="UniProtKB">
        <authorList>
            <consortium name="WormBaseParasite"/>
        </authorList>
    </citation>
    <scope>IDENTIFICATION</scope>
</reference>
<keyword evidence="2" id="KW-0472">Membrane</keyword>
<evidence type="ECO:0000256" key="1">
    <source>
        <dbReference type="SAM" id="MobiDB-lite"/>
    </source>
</evidence>
<dbReference type="Proteomes" id="UP000050795">
    <property type="component" value="Unassembled WGS sequence"/>
</dbReference>
<protein>
    <submittedName>
        <fullName evidence="4">Uncharacterized protein</fullName>
    </submittedName>
</protein>